<dbReference type="SUPFAM" id="SSF53623">
    <property type="entry name" value="MurD-like peptide ligases, catalytic domain"/>
    <property type="match status" value="1"/>
</dbReference>
<proteinExistence type="predicted"/>
<accession>A0A4Z0XWA3</accession>
<evidence type="ECO:0000313" key="2">
    <source>
        <dbReference type="Proteomes" id="UP000297714"/>
    </source>
</evidence>
<evidence type="ECO:0000313" key="1">
    <source>
        <dbReference type="EMBL" id="TGJ75719.1"/>
    </source>
</evidence>
<organism evidence="1 2">
    <name type="scientific">Caproiciproducens galactitolivorans</name>
    <dbReference type="NCBI Taxonomy" id="642589"/>
    <lineage>
        <taxon>Bacteria</taxon>
        <taxon>Bacillati</taxon>
        <taxon>Bacillota</taxon>
        <taxon>Clostridia</taxon>
        <taxon>Eubacteriales</taxon>
        <taxon>Acutalibacteraceae</taxon>
        <taxon>Caproiciproducens</taxon>
    </lineage>
</organism>
<comment type="caution">
    <text evidence="1">The sequence shown here is derived from an EMBL/GenBank/DDBJ whole genome shotgun (WGS) entry which is preliminary data.</text>
</comment>
<keyword evidence="2" id="KW-1185">Reference proteome</keyword>
<gene>
    <name evidence="1" type="ORF">CAGA_20970</name>
</gene>
<reference evidence="1 2" key="1">
    <citation type="submission" date="2019-04" db="EMBL/GenBank/DDBJ databases">
        <authorList>
            <person name="Poehlein A."/>
            <person name="Bengelsdorf F.R."/>
            <person name="Duerre P."/>
            <person name="Daniel R."/>
        </authorList>
    </citation>
    <scope>NUCLEOTIDE SEQUENCE [LARGE SCALE GENOMIC DNA]</scope>
    <source>
        <strain evidence="1 2">BS-1</strain>
    </source>
</reference>
<sequence length="173" mass="18260">MENLHSVKKQIAVSDKKGNTLSILNAILAFCGRENYIAQPAGEPAMENTQPAVLLLCGADDIPSASGFAACVAEYSLSALPEVAEYHPITYSVSSDNADFTARNIRKTPEGFAAFEIIGVGVIGRARLSSPTLEPVGDALAASVAAITAGISFADVLEALNNIHLEREMLERI</sequence>
<dbReference type="Gene3D" id="3.40.1190.10">
    <property type="entry name" value="Mur-like, catalytic domain"/>
    <property type="match status" value="1"/>
</dbReference>
<dbReference type="Proteomes" id="UP000297714">
    <property type="component" value="Unassembled WGS sequence"/>
</dbReference>
<dbReference type="InterPro" id="IPR036565">
    <property type="entry name" value="Mur-like_cat_sf"/>
</dbReference>
<name>A0A4Z0XWA3_9FIRM</name>
<dbReference type="EMBL" id="SRMQ01000011">
    <property type="protein sequence ID" value="TGJ75719.1"/>
    <property type="molecule type" value="Genomic_DNA"/>
</dbReference>
<dbReference type="OrthoDB" id="1854266at2"/>
<protein>
    <submittedName>
        <fullName evidence="1">Uncharacterized protein</fullName>
    </submittedName>
</protein>
<dbReference type="AlphaFoldDB" id="A0A4Z0XWA3"/>
<dbReference type="GO" id="GO:0005524">
    <property type="term" value="F:ATP binding"/>
    <property type="evidence" value="ECO:0007669"/>
    <property type="project" value="InterPro"/>
</dbReference>
<dbReference type="RefSeq" id="WP_135660561.1">
    <property type="nucleotide sequence ID" value="NZ_JAJUFJ010000003.1"/>
</dbReference>